<organism evidence="2 3">
    <name type="scientific">Porphyridium purpureum</name>
    <name type="common">Red alga</name>
    <name type="synonym">Porphyridium cruentum</name>
    <dbReference type="NCBI Taxonomy" id="35688"/>
    <lineage>
        <taxon>Eukaryota</taxon>
        <taxon>Rhodophyta</taxon>
        <taxon>Bangiophyceae</taxon>
        <taxon>Porphyridiales</taxon>
        <taxon>Porphyridiaceae</taxon>
        <taxon>Porphyridium</taxon>
    </lineage>
</organism>
<evidence type="ECO:0000313" key="2">
    <source>
        <dbReference type="EMBL" id="KAA8496715.1"/>
    </source>
</evidence>
<dbReference type="Pfam" id="PF18087">
    <property type="entry name" value="RuBisCo_chap_C"/>
    <property type="match status" value="1"/>
</dbReference>
<accession>A0A5J4YZX9</accession>
<evidence type="ECO:0000259" key="1">
    <source>
        <dbReference type="Pfam" id="PF18087"/>
    </source>
</evidence>
<dbReference type="InterPro" id="IPR040858">
    <property type="entry name" value="Raf1_C"/>
</dbReference>
<keyword evidence="3" id="KW-1185">Reference proteome</keyword>
<dbReference type="Proteomes" id="UP000324585">
    <property type="component" value="Unassembled WGS sequence"/>
</dbReference>
<feature type="domain" description="Rubisco accumulation factor 1 C-terminal" evidence="1">
    <location>
        <begin position="124"/>
        <end position="262"/>
    </location>
</feature>
<proteinExistence type="predicted"/>
<evidence type="ECO:0000313" key="3">
    <source>
        <dbReference type="Proteomes" id="UP000324585"/>
    </source>
</evidence>
<dbReference type="EMBL" id="VRMN01000002">
    <property type="protein sequence ID" value="KAA8496715.1"/>
    <property type="molecule type" value="Genomic_DNA"/>
</dbReference>
<sequence length="285" mass="31077">MVMAMMTMGAFVGLGNVCYGSSSHGVFARRSNVCGGVGAKVVGGRKRLSATAISMVQGGEPPAPRGDSFDKMSDEEMQRVIQALIKKKEEEDARKRKEKLAAAEQAGVDLLTPLKHGEKGRFAPLTRIDDPDFMPRMAPVLGWIQDLSPEDVIAAPKLNRVDVGSVWNGVEISGNKFQLMTLPAEDQAITAVLNPVVILAKNTELNIPINPACEVVVVVERARTEFAPGVFFVWDVRGTVQFGYFDEMPAEAKCLGEVIRVLFHIKNNKKATSSGFAEFSDDFEF</sequence>
<dbReference type="AlphaFoldDB" id="A0A5J4YZX9"/>
<reference evidence="3" key="1">
    <citation type="journal article" date="2019" name="Nat. Commun.">
        <title>Expansion of phycobilisome linker gene families in mesophilic red algae.</title>
        <authorList>
            <person name="Lee J."/>
            <person name="Kim D."/>
            <person name="Bhattacharya D."/>
            <person name="Yoon H.S."/>
        </authorList>
    </citation>
    <scope>NUCLEOTIDE SEQUENCE [LARGE SCALE GENOMIC DNA]</scope>
    <source>
        <strain evidence="3">CCMP 1328</strain>
    </source>
</reference>
<comment type="caution">
    <text evidence="2">The sequence shown here is derived from an EMBL/GenBank/DDBJ whole genome shotgun (WGS) entry which is preliminary data.</text>
</comment>
<name>A0A5J4YZX9_PORPP</name>
<dbReference type="OMA" id="CWEEENE"/>
<protein>
    <recommendedName>
        <fullName evidence="1">Rubisco accumulation factor 1 C-terminal domain-containing protein</fullName>
    </recommendedName>
</protein>
<gene>
    <name evidence="2" type="ORF">FVE85_0444</name>
</gene>